<comment type="caution">
    <text evidence="1">The sequence shown here is derived from an EMBL/GenBank/DDBJ whole genome shotgun (WGS) entry which is preliminary data.</text>
</comment>
<evidence type="ECO:0000313" key="1">
    <source>
        <dbReference type="EMBL" id="KAJ7774186.1"/>
    </source>
</evidence>
<dbReference type="Proteomes" id="UP001215280">
    <property type="component" value="Unassembled WGS sequence"/>
</dbReference>
<organism evidence="1 2">
    <name type="scientific">Mycena maculata</name>
    <dbReference type="NCBI Taxonomy" id="230809"/>
    <lineage>
        <taxon>Eukaryota</taxon>
        <taxon>Fungi</taxon>
        <taxon>Dikarya</taxon>
        <taxon>Basidiomycota</taxon>
        <taxon>Agaricomycotina</taxon>
        <taxon>Agaricomycetes</taxon>
        <taxon>Agaricomycetidae</taxon>
        <taxon>Agaricales</taxon>
        <taxon>Marasmiineae</taxon>
        <taxon>Mycenaceae</taxon>
        <taxon>Mycena</taxon>
    </lineage>
</organism>
<dbReference type="AlphaFoldDB" id="A0AAD7K0A1"/>
<dbReference type="EMBL" id="JARJLG010000016">
    <property type="protein sequence ID" value="KAJ7774186.1"/>
    <property type="molecule type" value="Genomic_DNA"/>
</dbReference>
<dbReference type="SUPFAM" id="SSF53098">
    <property type="entry name" value="Ribonuclease H-like"/>
    <property type="match status" value="1"/>
</dbReference>
<accession>A0AAD7K0A1</accession>
<dbReference type="GO" id="GO:0003676">
    <property type="term" value="F:nucleic acid binding"/>
    <property type="evidence" value="ECO:0007669"/>
    <property type="project" value="InterPro"/>
</dbReference>
<dbReference type="InterPro" id="IPR036397">
    <property type="entry name" value="RNaseH_sf"/>
</dbReference>
<dbReference type="InterPro" id="IPR012337">
    <property type="entry name" value="RNaseH-like_sf"/>
</dbReference>
<protein>
    <submittedName>
        <fullName evidence="1">Uncharacterized protein</fullName>
    </submittedName>
</protein>
<sequence length="590" mass="66506">MARITLADWTCTINECVDPLDGDGLDSDFSHYAAKVPYGWIVAQKAMGKMFPRMSPRMTERAEILKGDVSLSHCATLHDHRIPNPPGTRKLLDGNNLRSLRAKGIRTIVDVGLWKASDSATGYTFVPRKQTFEGKWSTPAKESWNKAVQLLSRTHLTWLFNGSDDLLLQRAARRNIAENTLRRLANTIPLAPSPTAMGRQIWATDGSMTPASAGLMQPKSVTAAITGPTTLVLRIEGRNIASTQGELTALVAGILFTDATTSSPRLYTDYLNAVNMIEDSRSSVNQDSKLRRMNARSYYRWILSLAKEKDVEVLHTKGHTDELSLPSQMNYEADHYASTSQRHLDPIPFAPVPTFFMDDYNFYSDRDGWIESNIRQLVDMVLAQNTSEALAVGNHQRMLTSVYETRPPPEFPYIRAYSAFSATVQLYARSGQLATADTLAKRNKIESEQCRFGCDAAEDMHHLFVDCKRYSDWRVKAAEELTKKTEKKLNEKGVEEAAQKRLLSAAKSLFSRNDDIWPLKHSFYYLGHIPPLDSLLPANTPLNGLARERLLHHFASDWHLVAIRLAGRIFGDYQREMAKQNTPLKMRGRR</sequence>
<reference evidence="1" key="1">
    <citation type="submission" date="2023-03" db="EMBL/GenBank/DDBJ databases">
        <title>Massive genome expansion in bonnet fungi (Mycena s.s.) driven by repeated elements and novel gene families across ecological guilds.</title>
        <authorList>
            <consortium name="Lawrence Berkeley National Laboratory"/>
            <person name="Harder C.B."/>
            <person name="Miyauchi S."/>
            <person name="Viragh M."/>
            <person name="Kuo A."/>
            <person name="Thoen E."/>
            <person name="Andreopoulos B."/>
            <person name="Lu D."/>
            <person name="Skrede I."/>
            <person name="Drula E."/>
            <person name="Henrissat B."/>
            <person name="Morin E."/>
            <person name="Kohler A."/>
            <person name="Barry K."/>
            <person name="LaButti K."/>
            <person name="Morin E."/>
            <person name="Salamov A."/>
            <person name="Lipzen A."/>
            <person name="Mereny Z."/>
            <person name="Hegedus B."/>
            <person name="Baldrian P."/>
            <person name="Stursova M."/>
            <person name="Weitz H."/>
            <person name="Taylor A."/>
            <person name="Grigoriev I.V."/>
            <person name="Nagy L.G."/>
            <person name="Martin F."/>
            <person name="Kauserud H."/>
        </authorList>
    </citation>
    <scope>NUCLEOTIDE SEQUENCE</scope>
    <source>
        <strain evidence="1">CBHHK188m</strain>
    </source>
</reference>
<gene>
    <name evidence="1" type="ORF">DFH07DRAFT_800602</name>
</gene>
<name>A0AAD7K0A1_9AGAR</name>
<evidence type="ECO:0000313" key="2">
    <source>
        <dbReference type="Proteomes" id="UP001215280"/>
    </source>
</evidence>
<keyword evidence="2" id="KW-1185">Reference proteome</keyword>
<proteinExistence type="predicted"/>
<dbReference type="Gene3D" id="3.30.420.10">
    <property type="entry name" value="Ribonuclease H-like superfamily/Ribonuclease H"/>
    <property type="match status" value="1"/>
</dbReference>